<dbReference type="InterPro" id="IPR050172">
    <property type="entry name" value="SsuD_RutA_monooxygenase"/>
</dbReference>
<keyword evidence="1" id="KW-0285">Flavoprotein</keyword>
<organism evidence="6 7">
    <name type="scientific">Rhodococcus jostii (strain RHA1)</name>
    <dbReference type="NCBI Taxonomy" id="101510"/>
    <lineage>
        <taxon>Bacteria</taxon>
        <taxon>Bacillati</taxon>
        <taxon>Actinomycetota</taxon>
        <taxon>Actinomycetes</taxon>
        <taxon>Mycobacteriales</taxon>
        <taxon>Nocardiaceae</taxon>
        <taxon>Rhodococcus</taxon>
    </lineage>
</organism>
<dbReference type="NCBIfam" id="TIGR03619">
    <property type="entry name" value="F420_Rv2161c"/>
    <property type="match status" value="1"/>
</dbReference>
<dbReference type="Gene3D" id="3.20.20.30">
    <property type="entry name" value="Luciferase-like domain"/>
    <property type="match status" value="1"/>
</dbReference>
<evidence type="ECO:0000256" key="1">
    <source>
        <dbReference type="ARBA" id="ARBA00022630"/>
    </source>
</evidence>
<keyword evidence="6" id="KW-0808">Transferase</keyword>
<name>Q0RV75_RHOJR</name>
<dbReference type="SUPFAM" id="SSF51679">
    <property type="entry name" value="Bacterial luciferase-like"/>
    <property type="match status" value="1"/>
</dbReference>
<dbReference type="eggNOG" id="COG2141">
    <property type="taxonomic scope" value="Bacteria"/>
</dbReference>
<dbReference type="PANTHER" id="PTHR42847">
    <property type="entry name" value="ALKANESULFONATE MONOOXYGENASE"/>
    <property type="match status" value="1"/>
</dbReference>
<evidence type="ECO:0000256" key="4">
    <source>
        <dbReference type="ARBA" id="ARBA00023033"/>
    </source>
</evidence>
<dbReference type="PANTHER" id="PTHR42847:SF4">
    <property type="entry name" value="ALKANESULFONATE MONOOXYGENASE-RELATED"/>
    <property type="match status" value="1"/>
</dbReference>
<dbReference type="KEGG" id="rha:RHA1_ro11164"/>
<accession>Q0RV75</accession>
<dbReference type="HOGENOM" id="CLU_027853_7_0_11"/>
<dbReference type="AlphaFoldDB" id="Q0RV75"/>
<dbReference type="InterPro" id="IPR011251">
    <property type="entry name" value="Luciferase-like_dom"/>
</dbReference>
<evidence type="ECO:0000313" key="6">
    <source>
        <dbReference type="EMBL" id="ABH00811.1"/>
    </source>
</evidence>
<dbReference type="InterPro" id="IPR019921">
    <property type="entry name" value="Lucif-like_OxRdtase_Rv2161c"/>
</dbReference>
<dbReference type="Pfam" id="PF00296">
    <property type="entry name" value="Bac_luciferase"/>
    <property type="match status" value="1"/>
</dbReference>
<gene>
    <name evidence="6" type="ordered locus">RHA1_ro11164</name>
</gene>
<dbReference type="RefSeq" id="WP_011600438.1">
    <property type="nucleotide sequence ID" value="NC_008271.1"/>
</dbReference>
<dbReference type="GO" id="GO:0046306">
    <property type="term" value="P:alkanesulfonate catabolic process"/>
    <property type="evidence" value="ECO:0007669"/>
    <property type="project" value="TreeGrafter"/>
</dbReference>
<evidence type="ECO:0000313" key="7">
    <source>
        <dbReference type="Proteomes" id="UP000008710"/>
    </source>
</evidence>
<dbReference type="GO" id="GO:0016740">
    <property type="term" value="F:transferase activity"/>
    <property type="evidence" value="ECO:0007669"/>
    <property type="project" value="UniProtKB-KW"/>
</dbReference>
<keyword evidence="3" id="KW-0560">Oxidoreductase</keyword>
<dbReference type="OrthoDB" id="3206024at2"/>
<sequence>MENEQGLGLPKIGINLVPVHVGSLGAAAQTAEELGFESVWLGEHVITPLSDVSAAYPGKAVNFEPGSPLVEPLIALSHIAAATSTIRLGTSIVCLPLRDPLLTAREISTLDHLSGGRIELGAGLGWMREEYEAMGRDWRTRGSRLEEFVTVITGLLAGEPFQFSGKHFEIPPMLFGPTPLQSPHPPIHLGGQGPKALARCAALADGWIGGAKSADTVHEIVDELLALRRSAGLPTDDFDISVIVLHPPTVTELRNMRARGVRRVIVTPWQGNDGPPFPGITGDLAPLNALADELGL</sequence>
<keyword evidence="4" id="KW-0503">Monooxygenase</keyword>
<dbReference type="InterPro" id="IPR036661">
    <property type="entry name" value="Luciferase-like_sf"/>
</dbReference>
<dbReference type="EMBL" id="CP000434">
    <property type="protein sequence ID" value="ABH00811.1"/>
    <property type="molecule type" value="Genomic_DNA"/>
</dbReference>
<dbReference type="Proteomes" id="UP000008710">
    <property type="component" value="Plasmid pRHL3"/>
</dbReference>
<dbReference type="GO" id="GO:0008726">
    <property type="term" value="F:alkanesulfonate monooxygenase activity"/>
    <property type="evidence" value="ECO:0007669"/>
    <property type="project" value="TreeGrafter"/>
</dbReference>
<geneLocation type="plasmid" evidence="6 7">
    <name>pRHL3</name>
</geneLocation>
<protein>
    <submittedName>
        <fullName evidence="6">Possible hybride transferase/ F420-dependent dehydrogenase</fullName>
    </submittedName>
</protein>
<keyword evidence="2" id="KW-0288">FMN</keyword>
<reference evidence="7" key="1">
    <citation type="journal article" date="2006" name="Proc. Natl. Acad. Sci. U.S.A.">
        <title>The complete genome of Rhodococcus sp. RHA1 provides insights into a catabolic powerhouse.</title>
        <authorList>
            <person name="McLeod M.P."/>
            <person name="Warren R.L."/>
            <person name="Hsiao W.W.L."/>
            <person name="Araki N."/>
            <person name="Myhre M."/>
            <person name="Fernandes C."/>
            <person name="Miyazawa D."/>
            <person name="Wong W."/>
            <person name="Lillquist A.L."/>
            <person name="Wang D."/>
            <person name="Dosanjh M."/>
            <person name="Hara H."/>
            <person name="Petrescu A."/>
            <person name="Morin R.D."/>
            <person name="Yang G."/>
            <person name="Stott J.M."/>
            <person name="Schein J.E."/>
            <person name="Shin H."/>
            <person name="Smailus D."/>
            <person name="Siddiqui A.S."/>
            <person name="Marra M.A."/>
            <person name="Jones S.J.M."/>
            <person name="Holt R."/>
            <person name="Brinkman F.S.L."/>
            <person name="Miyauchi K."/>
            <person name="Fukuda M."/>
            <person name="Davies J.E."/>
            <person name="Mohn W.W."/>
            <person name="Eltis L.D."/>
        </authorList>
    </citation>
    <scope>NUCLEOTIDE SEQUENCE [LARGE SCALE GENOMIC DNA]</scope>
    <source>
        <strain evidence="7">RHA1</strain>
    </source>
</reference>
<evidence type="ECO:0000259" key="5">
    <source>
        <dbReference type="Pfam" id="PF00296"/>
    </source>
</evidence>
<evidence type="ECO:0000256" key="3">
    <source>
        <dbReference type="ARBA" id="ARBA00023002"/>
    </source>
</evidence>
<feature type="domain" description="Luciferase-like" evidence="5">
    <location>
        <begin position="23"/>
        <end position="242"/>
    </location>
</feature>
<keyword evidence="6" id="KW-0614">Plasmid</keyword>
<evidence type="ECO:0000256" key="2">
    <source>
        <dbReference type="ARBA" id="ARBA00022643"/>
    </source>
</evidence>
<proteinExistence type="predicted"/>